<accession>A0A5J5DAH3</accession>
<dbReference type="GO" id="GO:0009897">
    <property type="term" value="C:external side of plasma membrane"/>
    <property type="evidence" value="ECO:0007669"/>
    <property type="project" value="TreeGrafter"/>
</dbReference>
<gene>
    <name evidence="2" type="ORF">FQN60_002140</name>
</gene>
<dbReference type="GO" id="GO:0050829">
    <property type="term" value="P:defense response to Gram-negative bacterium"/>
    <property type="evidence" value="ECO:0007669"/>
    <property type="project" value="TreeGrafter"/>
</dbReference>
<protein>
    <recommendedName>
        <fullName evidence="1">TNFR-Cys domain-containing protein</fullName>
    </recommendedName>
</protein>
<reference evidence="2 3" key="1">
    <citation type="submission" date="2019-08" db="EMBL/GenBank/DDBJ databases">
        <title>A chromosome-level genome assembly, high-density linkage maps, and genome scans reveal the genomic architecture of hybrid incompatibilities underlying speciation via character displacement in darters (Percidae: Etheostominae).</title>
        <authorList>
            <person name="Moran R.L."/>
            <person name="Catchen J.M."/>
            <person name="Fuller R.C."/>
        </authorList>
    </citation>
    <scope>NUCLEOTIDE SEQUENCE [LARGE SCALE GENOMIC DNA]</scope>
    <source>
        <strain evidence="2">EspeVRDwgs_2016</strain>
        <tissue evidence="2">Muscle</tissue>
    </source>
</reference>
<organism evidence="2 3">
    <name type="scientific">Etheostoma spectabile</name>
    <name type="common">orangethroat darter</name>
    <dbReference type="NCBI Taxonomy" id="54343"/>
    <lineage>
        <taxon>Eukaryota</taxon>
        <taxon>Metazoa</taxon>
        <taxon>Chordata</taxon>
        <taxon>Craniata</taxon>
        <taxon>Vertebrata</taxon>
        <taxon>Euteleostomi</taxon>
        <taxon>Actinopterygii</taxon>
        <taxon>Neopterygii</taxon>
        <taxon>Teleostei</taxon>
        <taxon>Neoteleostei</taxon>
        <taxon>Acanthomorphata</taxon>
        <taxon>Eupercaria</taxon>
        <taxon>Perciformes</taxon>
        <taxon>Percoidei</taxon>
        <taxon>Percidae</taxon>
        <taxon>Etheostomatinae</taxon>
        <taxon>Etheostoma</taxon>
    </lineage>
</organism>
<feature type="non-terminal residue" evidence="2">
    <location>
        <position position="1"/>
    </location>
</feature>
<keyword evidence="3" id="KW-1185">Reference proteome</keyword>
<dbReference type="GO" id="GO:2000406">
    <property type="term" value="P:positive regulation of T cell migration"/>
    <property type="evidence" value="ECO:0007669"/>
    <property type="project" value="TreeGrafter"/>
</dbReference>
<evidence type="ECO:0000313" key="2">
    <source>
        <dbReference type="EMBL" id="KAA8591197.1"/>
    </source>
</evidence>
<dbReference type="EMBL" id="VOFY01000007">
    <property type="protein sequence ID" value="KAA8591197.1"/>
    <property type="molecule type" value="Genomic_DNA"/>
</dbReference>
<evidence type="ECO:0000313" key="3">
    <source>
        <dbReference type="Proteomes" id="UP000327493"/>
    </source>
</evidence>
<evidence type="ECO:0000259" key="1">
    <source>
        <dbReference type="SMART" id="SM00208"/>
    </source>
</evidence>
<proteinExistence type="predicted"/>
<dbReference type="InterPro" id="IPR001368">
    <property type="entry name" value="TNFR/NGFR_Cys_rich_reg"/>
</dbReference>
<dbReference type="Proteomes" id="UP000327493">
    <property type="component" value="Chromosome 7"/>
</dbReference>
<dbReference type="GO" id="GO:0002720">
    <property type="term" value="P:positive regulation of cytokine production involved in immune response"/>
    <property type="evidence" value="ECO:0007669"/>
    <property type="project" value="TreeGrafter"/>
</dbReference>
<feature type="domain" description="TNFR-Cys" evidence="1">
    <location>
        <begin position="17"/>
        <end position="60"/>
    </location>
</feature>
<dbReference type="PANTHER" id="PTHR46838">
    <property type="entry name" value="TUMOR NECROSIS FACTOR RECEPTOR SUPERFAMILY MEMBER 14"/>
    <property type="match status" value="1"/>
</dbReference>
<dbReference type="GO" id="GO:0050830">
    <property type="term" value="P:defense response to Gram-positive bacterium"/>
    <property type="evidence" value="ECO:0007669"/>
    <property type="project" value="TreeGrafter"/>
</dbReference>
<dbReference type="Gene3D" id="2.10.50.10">
    <property type="entry name" value="Tumor Necrosis Factor Receptor, subunit A, domain 2"/>
    <property type="match status" value="2"/>
</dbReference>
<comment type="caution">
    <text evidence="2">The sequence shown here is derived from an EMBL/GenBank/DDBJ whole genome shotgun (WGS) entry which is preliminary data.</text>
</comment>
<feature type="non-terminal residue" evidence="2">
    <location>
        <position position="97"/>
    </location>
</feature>
<dbReference type="GO" id="GO:0046642">
    <property type="term" value="P:negative regulation of alpha-beta T cell proliferation"/>
    <property type="evidence" value="ECO:0007669"/>
    <property type="project" value="TreeGrafter"/>
</dbReference>
<dbReference type="SUPFAM" id="SSF57586">
    <property type="entry name" value="TNF receptor-like"/>
    <property type="match status" value="1"/>
</dbReference>
<dbReference type="AlphaFoldDB" id="A0A5J5DAH3"/>
<dbReference type="PANTHER" id="PTHR46838:SF1">
    <property type="entry name" value="TUMOR NECROSIS FACTOR RECEPTOR SUPERFAMILY MEMBER 14"/>
    <property type="match status" value="1"/>
</dbReference>
<name>A0A5J5DAH3_9PERO</name>
<sequence>FGLKLKTPCTTTSDTVCEPLEGFYCTYPIEDNCVVAEKHSSCQPGQYISQKGTAVRDTECSDCSDGTFSDGTLFPSCQPHTHTFQIMNICIKKHTSC</sequence>
<dbReference type="FunFam" id="2.10.50.10:FF:000065">
    <property type="entry name" value="TNF receptor superfamily member 14"/>
    <property type="match status" value="1"/>
</dbReference>
<dbReference type="SMART" id="SM00208">
    <property type="entry name" value="TNFR"/>
    <property type="match status" value="1"/>
</dbReference>